<feature type="domain" description="HTH lysR-type" evidence="5">
    <location>
        <begin position="12"/>
        <end position="70"/>
    </location>
</feature>
<dbReference type="PANTHER" id="PTHR30537:SF74">
    <property type="entry name" value="HTH-TYPE TRANSCRIPTIONAL REGULATOR TRPI"/>
    <property type="match status" value="1"/>
</dbReference>
<dbReference type="InterPro" id="IPR036390">
    <property type="entry name" value="WH_DNA-bd_sf"/>
</dbReference>
<dbReference type="AlphaFoldDB" id="A0A4Q2U2B6"/>
<dbReference type="PROSITE" id="PS50931">
    <property type="entry name" value="HTH_LYSR"/>
    <property type="match status" value="1"/>
</dbReference>
<evidence type="ECO:0000256" key="1">
    <source>
        <dbReference type="ARBA" id="ARBA00009437"/>
    </source>
</evidence>
<keyword evidence="2" id="KW-0805">Transcription regulation</keyword>
<dbReference type="SUPFAM" id="SSF53850">
    <property type="entry name" value="Periplasmic binding protein-like II"/>
    <property type="match status" value="1"/>
</dbReference>
<comment type="caution">
    <text evidence="6">The sequence shown here is derived from an EMBL/GenBank/DDBJ whole genome shotgun (WGS) entry which is preliminary data.</text>
</comment>
<name>A0A4Q2U2B6_9HYPH</name>
<dbReference type="GO" id="GO:0006351">
    <property type="term" value="P:DNA-templated transcription"/>
    <property type="evidence" value="ECO:0007669"/>
    <property type="project" value="TreeGrafter"/>
</dbReference>
<comment type="similarity">
    <text evidence="1">Belongs to the LysR transcriptional regulatory family.</text>
</comment>
<accession>A0A4Q2U2B6</accession>
<dbReference type="SUPFAM" id="SSF46785">
    <property type="entry name" value="Winged helix' DNA-binding domain"/>
    <property type="match status" value="1"/>
</dbReference>
<dbReference type="GO" id="GO:0043565">
    <property type="term" value="F:sequence-specific DNA binding"/>
    <property type="evidence" value="ECO:0007669"/>
    <property type="project" value="TreeGrafter"/>
</dbReference>
<evidence type="ECO:0000256" key="2">
    <source>
        <dbReference type="ARBA" id="ARBA00023015"/>
    </source>
</evidence>
<dbReference type="CDD" id="cd08432">
    <property type="entry name" value="PBP2_GcdR_TrpI_HvrB_AmpR_like"/>
    <property type="match status" value="1"/>
</dbReference>
<proteinExistence type="inferred from homology"/>
<keyword evidence="4" id="KW-0804">Transcription</keyword>
<evidence type="ECO:0000313" key="7">
    <source>
        <dbReference type="Proteomes" id="UP000290759"/>
    </source>
</evidence>
<dbReference type="InterPro" id="IPR005119">
    <property type="entry name" value="LysR_subst-bd"/>
</dbReference>
<evidence type="ECO:0000256" key="4">
    <source>
        <dbReference type="ARBA" id="ARBA00023163"/>
    </source>
</evidence>
<dbReference type="PANTHER" id="PTHR30537">
    <property type="entry name" value="HTH-TYPE TRANSCRIPTIONAL REGULATOR"/>
    <property type="match status" value="1"/>
</dbReference>
<dbReference type="OrthoDB" id="9793571at2"/>
<dbReference type="Pfam" id="PF00126">
    <property type="entry name" value="HTH_1"/>
    <property type="match status" value="1"/>
</dbReference>
<dbReference type="Gene3D" id="1.10.10.10">
    <property type="entry name" value="Winged helix-like DNA-binding domain superfamily/Winged helix DNA-binding domain"/>
    <property type="match status" value="1"/>
</dbReference>
<dbReference type="Gene3D" id="3.40.190.10">
    <property type="entry name" value="Periplasmic binding protein-like II"/>
    <property type="match status" value="2"/>
</dbReference>
<keyword evidence="7" id="KW-1185">Reference proteome</keyword>
<evidence type="ECO:0000313" key="6">
    <source>
        <dbReference type="EMBL" id="RYC28981.1"/>
    </source>
</evidence>
<dbReference type="InterPro" id="IPR000847">
    <property type="entry name" value="LysR_HTH_N"/>
</dbReference>
<evidence type="ECO:0000256" key="3">
    <source>
        <dbReference type="ARBA" id="ARBA00023125"/>
    </source>
</evidence>
<keyword evidence="3" id="KW-0238">DNA-binding</keyword>
<dbReference type="InterPro" id="IPR036388">
    <property type="entry name" value="WH-like_DNA-bd_sf"/>
</dbReference>
<gene>
    <name evidence="6" type="ORF">D3273_26390</name>
</gene>
<dbReference type="GO" id="GO:0003700">
    <property type="term" value="F:DNA-binding transcription factor activity"/>
    <property type="evidence" value="ECO:0007669"/>
    <property type="project" value="InterPro"/>
</dbReference>
<dbReference type="InterPro" id="IPR058163">
    <property type="entry name" value="LysR-type_TF_proteobact-type"/>
</dbReference>
<evidence type="ECO:0000259" key="5">
    <source>
        <dbReference type="PROSITE" id="PS50931"/>
    </source>
</evidence>
<protein>
    <submittedName>
        <fullName evidence="6">LysR family transcriptional regulator</fullName>
    </submittedName>
</protein>
<reference evidence="6 7" key="1">
    <citation type="submission" date="2018-12" db="EMBL/GenBank/DDBJ databases">
        <authorList>
            <person name="Grouzdev D.S."/>
            <person name="Krutkina M.S."/>
        </authorList>
    </citation>
    <scope>NUCLEOTIDE SEQUENCE [LARGE SCALE GENOMIC DNA]</scope>
    <source>
        <strain evidence="6 7">RmlP026</strain>
    </source>
</reference>
<dbReference type="EMBL" id="QYBB01000083">
    <property type="protein sequence ID" value="RYC28981.1"/>
    <property type="molecule type" value="Genomic_DNA"/>
</dbReference>
<organism evidence="6 7">
    <name type="scientific">Lichenibacterium minor</name>
    <dbReference type="NCBI Taxonomy" id="2316528"/>
    <lineage>
        <taxon>Bacteria</taxon>
        <taxon>Pseudomonadati</taxon>
        <taxon>Pseudomonadota</taxon>
        <taxon>Alphaproteobacteria</taxon>
        <taxon>Hyphomicrobiales</taxon>
        <taxon>Lichenihabitantaceae</taxon>
        <taxon>Lichenibacterium</taxon>
    </lineage>
</organism>
<sequence length="322" mass="35122">MTRAPSKNLPLPPLNAVRAFEAAARRSSFKEAAVELGVTHGAISRQVRLLEDWLGRPTLFRRLSHGVMLTAEGAALFAEIGPALEQIAAAAVRHGQPAKTSATMLRVNALATFSLRWLMPKLTLLREAHPEIDLRLTTGNEPIDALAGDYDLVIRGGPDTFHGFEAYHLLPERRLPVCSPELTATLPLDCVEDLERHTLIDVGSMPRLWRDWLVMADHGTLVPASTLTLDHFYLAIQAAINGMGVAMGPATLIEDDLRLERLIAPFPTLSLPARSYFAYVPVTSPVRTASLSVCRWIAAFDKGSSVASSPDQLPPASPQPRH</sequence>
<dbReference type="Proteomes" id="UP000290759">
    <property type="component" value="Unassembled WGS sequence"/>
</dbReference>
<dbReference type="Pfam" id="PF03466">
    <property type="entry name" value="LysR_substrate"/>
    <property type="match status" value="1"/>
</dbReference>
<reference evidence="6 7" key="2">
    <citation type="submission" date="2019-02" db="EMBL/GenBank/DDBJ databases">
        <title>'Lichenibacterium ramalinii' gen. nov. sp. nov., 'Lichenibacterium minor' gen. nov. sp. nov.</title>
        <authorList>
            <person name="Pankratov T."/>
        </authorList>
    </citation>
    <scope>NUCLEOTIDE SEQUENCE [LARGE SCALE GENOMIC DNA]</scope>
    <source>
        <strain evidence="6 7">RmlP026</strain>
    </source>
</reference>